<dbReference type="RefSeq" id="WP_215583984.1">
    <property type="nucleotide sequence ID" value="NZ_CP073754.1"/>
</dbReference>
<proteinExistence type="predicted"/>
<feature type="domain" description="SGNH hydrolase-type esterase" evidence="1">
    <location>
        <begin position="361"/>
        <end position="563"/>
    </location>
</feature>
<dbReference type="PANTHER" id="PTHR30383">
    <property type="entry name" value="THIOESTERASE 1/PROTEASE 1/LYSOPHOSPHOLIPASE L1"/>
    <property type="match status" value="1"/>
</dbReference>
<dbReference type="EMBL" id="CP073754">
    <property type="protein sequence ID" value="QWF71996.1"/>
    <property type="molecule type" value="Genomic_DNA"/>
</dbReference>
<evidence type="ECO:0000259" key="1">
    <source>
        <dbReference type="Pfam" id="PF13472"/>
    </source>
</evidence>
<keyword evidence="3" id="KW-1185">Reference proteome</keyword>
<gene>
    <name evidence="2" type="ORF">KEF85_05945</name>
</gene>
<dbReference type="SUPFAM" id="SSF52266">
    <property type="entry name" value="SGNH hydrolase"/>
    <property type="match status" value="1"/>
</dbReference>
<evidence type="ECO:0000313" key="3">
    <source>
        <dbReference type="Proteomes" id="UP000676649"/>
    </source>
</evidence>
<reference evidence="2" key="1">
    <citation type="submission" date="2021-04" db="EMBL/GenBank/DDBJ databases">
        <title>Draft genome sequence data of methanotrophic Methylovulum sp. strain S1L and Methylomonas sp. strain S2AM isolated from boreal lake water columns.</title>
        <authorList>
            <person name="Rissanen A.J."/>
            <person name="Mangayil R."/>
            <person name="Svenning M.M."/>
            <person name="Khanongnuch R."/>
        </authorList>
    </citation>
    <scope>NUCLEOTIDE SEQUENCE</scope>
    <source>
        <strain evidence="2">S2AM</strain>
    </source>
</reference>
<dbReference type="InterPro" id="IPR013830">
    <property type="entry name" value="SGNH_hydro"/>
</dbReference>
<dbReference type="CDD" id="cd00229">
    <property type="entry name" value="SGNH_hydrolase"/>
    <property type="match status" value="1"/>
</dbReference>
<evidence type="ECO:0000313" key="2">
    <source>
        <dbReference type="EMBL" id="QWF71996.1"/>
    </source>
</evidence>
<dbReference type="GO" id="GO:0004622">
    <property type="term" value="F:phosphatidylcholine lysophospholipase activity"/>
    <property type="evidence" value="ECO:0007669"/>
    <property type="project" value="TreeGrafter"/>
</dbReference>
<dbReference type="Pfam" id="PF13472">
    <property type="entry name" value="Lipase_GDSL_2"/>
    <property type="match status" value="1"/>
</dbReference>
<protein>
    <submittedName>
        <fullName evidence="2">SGNH/GDSL hydrolase family protein</fullName>
    </submittedName>
</protein>
<dbReference type="AlphaFoldDB" id="A0A975MR48"/>
<keyword evidence="2" id="KW-0378">Hydrolase</keyword>
<name>A0A975MR48_9GAMM</name>
<dbReference type="InterPro" id="IPR036514">
    <property type="entry name" value="SGNH_hydro_sf"/>
</dbReference>
<sequence>MSRLGAAPVGVYSDDGAVLEAIKHPNGNLGYLVASYANTALMYADLNNGLLPVGLIAVNAGNREFIYNGTTLTELAVTGSNNFPHVNVAHSVIRTFLNNQGSAHVNEPHRQALEIALPPLLASTAWAKIVELWVPLGADLIGALVKLKYPSGNSATLTNHNFVAGDYTPTSGLTGDGSTKYLTSDANPSSLGLTANNWGLAVHTPSLPVNSSGLAASSVMASLVQSTHFFYVNGQLYNQFVYDNDILTPTAQSYLNYNNGSGNVTPPWGVARTAYVNSYNGVTAAGCSGFMMQSVSSSSGNVVPNATVSLFSIGVGNCSQATLTGYALFTGMTQAELQVLGAFFDTVNHLAYRPVFDGLLAFGDSIIRGNSTSNYLTKRWTQLLANQLGLTLTNYGMDGSTMSICPTLGNGGTANTYNCFEYDPTTNGTSPTSSQKGFLALPLQNSGALVCIGLGINDLSYSGNLTNYIKIYTQTLTQLKQAGFNMSNVLIAGITYASNSGGSAPANGYYTSALCQIWNSALANLAAQFDCIFVDMFSLWNSSNSNTYLNADGIHPNDAGHALMANQALAAYNAARNSTIALYVPVN</sequence>
<organism evidence="2 3">
    <name type="scientific">Methylomonas paludis</name>
    <dbReference type="NCBI Taxonomy" id="1173101"/>
    <lineage>
        <taxon>Bacteria</taxon>
        <taxon>Pseudomonadati</taxon>
        <taxon>Pseudomonadota</taxon>
        <taxon>Gammaproteobacteria</taxon>
        <taxon>Methylococcales</taxon>
        <taxon>Methylococcaceae</taxon>
        <taxon>Methylomonas</taxon>
    </lineage>
</organism>
<dbReference type="InterPro" id="IPR051532">
    <property type="entry name" value="Ester_Hydrolysis_Enzymes"/>
</dbReference>
<accession>A0A975MR48</accession>
<dbReference type="PANTHER" id="PTHR30383:SF5">
    <property type="entry name" value="SGNH HYDROLASE-TYPE ESTERASE DOMAIN-CONTAINING PROTEIN"/>
    <property type="match status" value="1"/>
</dbReference>
<dbReference type="KEGG" id="mpad:KEF85_05945"/>
<dbReference type="Proteomes" id="UP000676649">
    <property type="component" value="Chromosome"/>
</dbReference>
<dbReference type="Gene3D" id="3.40.50.1110">
    <property type="entry name" value="SGNH hydrolase"/>
    <property type="match status" value="1"/>
</dbReference>